<dbReference type="CDD" id="cd16978">
    <property type="entry name" value="VHS_HSE1"/>
    <property type="match status" value="1"/>
</dbReference>
<dbReference type="InterPro" id="IPR050670">
    <property type="entry name" value="STAM"/>
</dbReference>
<keyword evidence="7" id="KW-0813">Transport</keyword>
<reference evidence="15" key="1">
    <citation type="submission" date="2023-03" db="EMBL/GenBank/DDBJ databases">
        <title>Mating type loci evolution in Malassezia.</title>
        <authorList>
            <person name="Coelho M.A."/>
        </authorList>
    </citation>
    <scope>NUCLEOTIDE SEQUENCE</scope>
    <source>
        <strain evidence="15">CBS 10434</strain>
    </source>
</reference>
<evidence type="ECO:0000259" key="13">
    <source>
        <dbReference type="PROSITE" id="PS50002"/>
    </source>
</evidence>
<gene>
    <name evidence="15" type="ORF">MCAP1_002583</name>
</gene>
<dbReference type="GO" id="GO:0043130">
    <property type="term" value="F:ubiquitin binding"/>
    <property type="evidence" value="ECO:0007669"/>
    <property type="project" value="InterPro"/>
</dbReference>
<evidence type="ECO:0000256" key="2">
    <source>
        <dbReference type="ARBA" id="ARBA00004125"/>
    </source>
</evidence>
<dbReference type="SMART" id="SM00288">
    <property type="entry name" value="VHS"/>
    <property type="match status" value="1"/>
</dbReference>
<keyword evidence="6 11" id="KW-0728">SH3 domain</keyword>
<evidence type="ECO:0000256" key="7">
    <source>
        <dbReference type="ARBA" id="ARBA00022448"/>
    </source>
</evidence>
<dbReference type="PROSITE" id="PS50002">
    <property type="entry name" value="SH3"/>
    <property type="match status" value="1"/>
</dbReference>
<comment type="subcellular location">
    <subcellularLocation>
        <location evidence="2">Endosome membrane</location>
        <topology evidence="2">Peripheral membrane protein</topology>
        <orientation evidence="2">Cytoplasmic side</orientation>
    </subcellularLocation>
</comment>
<evidence type="ECO:0000256" key="5">
    <source>
        <dbReference type="ARBA" id="ARBA00018978"/>
    </source>
</evidence>
<dbReference type="PRINTS" id="PR01887">
    <property type="entry name" value="SPECTRNALPHA"/>
</dbReference>
<dbReference type="AlphaFoldDB" id="A0AAF0E8Q2"/>
<dbReference type="Pfam" id="PF00790">
    <property type="entry name" value="VHS"/>
    <property type="match status" value="1"/>
</dbReference>
<comment type="function">
    <text evidence="1">Component of the ESCRT-0 complex which is the sorting receptor for ubiquitinated cargo proteins at the multivesicular body (MVB).</text>
</comment>
<dbReference type="SUPFAM" id="SSF89009">
    <property type="entry name" value="GAT-like domain"/>
    <property type="match status" value="1"/>
</dbReference>
<organism evidence="15 16">
    <name type="scientific">Malassezia caprae</name>
    <dbReference type="NCBI Taxonomy" id="1381934"/>
    <lineage>
        <taxon>Eukaryota</taxon>
        <taxon>Fungi</taxon>
        <taxon>Dikarya</taxon>
        <taxon>Basidiomycota</taxon>
        <taxon>Ustilaginomycotina</taxon>
        <taxon>Malasseziomycetes</taxon>
        <taxon>Malasseziales</taxon>
        <taxon>Malasseziaceae</taxon>
        <taxon>Malassezia</taxon>
    </lineage>
</organism>
<dbReference type="PANTHER" id="PTHR45929">
    <property type="entry name" value="JAK PATHWAY SIGNAL TRANSDUCTION ADAPTOR MOLECULE"/>
    <property type="match status" value="1"/>
</dbReference>
<dbReference type="PANTHER" id="PTHR45929:SF3">
    <property type="entry name" value="JAK PATHWAY SIGNAL TRANSDUCTION ADAPTOR MOLECULE"/>
    <property type="match status" value="1"/>
</dbReference>
<dbReference type="SMART" id="SM00326">
    <property type="entry name" value="SH3"/>
    <property type="match status" value="1"/>
</dbReference>
<dbReference type="SUPFAM" id="SSF48464">
    <property type="entry name" value="ENTH/VHS domain"/>
    <property type="match status" value="1"/>
</dbReference>
<evidence type="ECO:0000313" key="16">
    <source>
        <dbReference type="Proteomes" id="UP001220961"/>
    </source>
</evidence>
<feature type="region of interest" description="Disordered" evidence="12">
    <location>
        <begin position="137"/>
        <end position="178"/>
    </location>
</feature>
<dbReference type="InterPro" id="IPR036028">
    <property type="entry name" value="SH3-like_dom_sf"/>
</dbReference>
<dbReference type="PRINTS" id="PR00452">
    <property type="entry name" value="SH3DOMAIN"/>
</dbReference>
<proteinExistence type="inferred from homology"/>
<evidence type="ECO:0000313" key="15">
    <source>
        <dbReference type="EMBL" id="WFD20339.1"/>
    </source>
</evidence>
<comment type="similarity">
    <text evidence="3">Belongs to the STAM family.</text>
</comment>
<evidence type="ECO:0000256" key="6">
    <source>
        <dbReference type="ARBA" id="ARBA00022443"/>
    </source>
</evidence>
<dbReference type="PROSITE" id="PS50179">
    <property type="entry name" value="VHS"/>
    <property type="match status" value="1"/>
</dbReference>
<dbReference type="Gene3D" id="1.20.5.1940">
    <property type="match status" value="1"/>
</dbReference>
<dbReference type="EMBL" id="CP119912">
    <property type="protein sequence ID" value="WFD20339.1"/>
    <property type="molecule type" value="Genomic_DNA"/>
</dbReference>
<dbReference type="GO" id="GO:0033565">
    <property type="term" value="C:ESCRT-0 complex"/>
    <property type="evidence" value="ECO:0007669"/>
    <property type="project" value="TreeGrafter"/>
</dbReference>
<dbReference type="GO" id="GO:0010008">
    <property type="term" value="C:endosome membrane"/>
    <property type="evidence" value="ECO:0007669"/>
    <property type="project" value="UniProtKB-SubCell"/>
</dbReference>
<feature type="domain" description="SH3" evidence="13">
    <location>
        <begin position="180"/>
        <end position="239"/>
    </location>
</feature>
<dbReference type="SUPFAM" id="SSF50044">
    <property type="entry name" value="SH3-domain"/>
    <property type="match status" value="1"/>
</dbReference>
<protein>
    <recommendedName>
        <fullName evidence="4">Class E vacuolar protein-sorting machinery protein HSE1</fullName>
    </recommendedName>
    <alternativeName>
        <fullName evidence="5">Class E vacuolar protein-sorting machinery protein hse1</fullName>
    </alternativeName>
</protein>
<dbReference type="Gene3D" id="1.25.40.90">
    <property type="match status" value="1"/>
</dbReference>
<dbReference type="InterPro" id="IPR008942">
    <property type="entry name" value="ENTH_VHS"/>
</dbReference>
<evidence type="ECO:0000256" key="12">
    <source>
        <dbReference type="SAM" id="MobiDB-lite"/>
    </source>
</evidence>
<dbReference type="InterPro" id="IPR002014">
    <property type="entry name" value="VHS_dom"/>
</dbReference>
<evidence type="ECO:0000256" key="3">
    <source>
        <dbReference type="ARBA" id="ARBA00009666"/>
    </source>
</evidence>
<feature type="region of interest" description="Disordered" evidence="12">
    <location>
        <begin position="336"/>
        <end position="360"/>
    </location>
</feature>
<feature type="compositionally biased region" description="Pro residues" evidence="12">
    <location>
        <begin position="160"/>
        <end position="178"/>
    </location>
</feature>
<evidence type="ECO:0000256" key="4">
    <source>
        <dbReference type="ARBA" id="ARBA00017923"/>
    </source>
</evidence>
<dbReference type="InterPro" id="IPR004152">
    <property type="entry name" value="GAT_dom"/>
</dbReference>
<dbReference type="GO" id="GO:0035091">
    <property type="term" value="F:phosphatidylinositol binding"/>
    <property type="evidence" value="ECO:0007669"/>
    <property type="project" value="InterPro"/>
</dbReference>
<dbReference type="Pfam" id="PF03127">
    <property type="entry name" value="GAT"/>
    <property type="match status" value="1"/>
</dbReference>
<keyword evidence="16" id="KW-1185">Reference proteome</keyword>
<evidence type="ECO:0000256" key="9">
    <source>
        <dbReference type="ARBA" id="ARBA00022927"/>
    </source>
</evidence>
<accession>A0AAF0E8Q2</accession>
<evidence type="ECO:0000256" key="10">
    <source>
        <dbReference type="ARBA" id="ARBA00023136"/>
    </source>
</evidence>
<dbReference type="InterPro" id="IPR001452">
    <property type="entry name" value="SH3_domain"/>
</dbReference>
<evidence type="ECO:0000256" key="1">
    <source>
        <dbReference type="ARBA" id="ARBA00002654"/>
    </source>
</evidence>
<keyword evidence="8" id="KW-0967">Endosome</keyword>
<dbReference type="Pfam" id="PF00018">
    <property type="entry name" value="SH3_1"/>
    <property type="match status" value="1"/>
</dbReference>
<evidence type="ECO:0000256" key="8">
    <source>
        <dbReference type="ARBA" id="ARBA00022753"/>
    </source>
</evidence>
<evidence type="ECO:0000259" key="14">
    <source>
        <dbReference type="PROSITE" id="PS50179"/>
    </source>
</evidence>
<dbReference type="GO" id="GO:0043328">
    <property type="term" value="P:protein transport to vacuole involved in ubiquitin-dependent protein catabolic process via the multivesicular body sorting pathway"/>
    <property type="evidence" value="ECO:0007669"/>
    <property type="project" value="TreeGrafter"/>
</dbReference>
<dbReference type="Proteomes" id="UP001220961">
    <property type="component" value="Chromosome 5"/>
</dbReference>
<feature type="compositionally biased region" description="Low complexity" evidence="12">
    <location>
        <begin position="146"/>
        <end position="159"/>
    </location>
</feature>
<keyword evidence="10" id="KW-0472">Membrane</keyword>
<sequence length="360" mass="40007">MFRAPNAFDEPVAKATDENLTSENWELNLLLCDKLASNKEADARQCLQAIQKRVVHRNANVQLYALTLVDTLSKNCGDAVHHEIASRAFMQTIIKVARDRSTHAMVKQRALKLLKAWADDYKNDDTLGLVADTVHELREESGPSGSSRQAEPSSRAAAPAPEPTSPAPVSAPAPEPPAAPRPAYVRALYDFVPDEPGELGFKKGDLIRVLDSVYEQWWRGELRQQVGIFPVNYVEAAADPTQDLLKEESELEHLVFSQASDIHLLHARLQHLQPTDNFVDDDELQELYQRSLALRPKIIKLMDRYHTKVQELRSLNDKFVRARTTLDDLIQGCLQQAGAPPAPPAEAPSAPTIGRKAAPV</sequence>
<feature type="domain" description="VHS" evidence="14">
    <location>
        <begin position="15"/>
        <end position="141"/>
    </location>
</feature>
<keyword evidence="9" id="KW-0653">Protein transport</keyword>
<evidence type="ECO:0000256" key="11">
    <source>
        <dbReference type="PROSITE-ProRule" id="PRU00192"/>
    </source>
</evidence>
<dbReference type="Gene3D" id="2.30.30.40">
    <property type="entry name" value="SH3 Domains"/>
    <property type="match status" value="1"/>
</dbReference>
<name>A0AAF0E8Q2_9BASI</name>
<dbReference type="CDD" id="cd11805">
    <property type="entry name" value="SH3_GRB2_like_C"/>
    <property type="match status" value="1"/>
</dbReference>